<dbReference type="SMART" id="SM00387">
    <property type="entry name" value="HATPase_c"/>
    <property type="match status" value="1"/>
</dbReference>
<name>A0AAJ2NRH3_ALKPS</name>
<dbReference type="AlphaFoldDB" id="A0AAJ2NRH3"/>
<dbReference type="Pfam" id="PF02518">
    <property type="entry name" value="HATPase_c"/>
    <property type="match status" value="1"/>
</dbReference>
<dbReference type="CDD" id="cd16934">
    <property type="entry name" value="HATPase_RsbT-like"/>
    <property type="match status" value="1"/>
</dbReference>
<reference evidence="2" key="1">
    <citation type="submission" date="2023-10" db="EMBL/GenBank/DDBJ databases">
        <title>Screening of Alkalihalophilus pseudofirmusBZ-TG-HK211 and Its Alleviation of Salt Stress on Rapeseed Growth.</title>
        <authorList>
            <person name="Zhao B."/>
            <person name="Guo T."/>
        </authorList>
    </citation>
    <scope>NUCLEOTIDE SEQUENCE</scope>
    <source>
        <strain evidence="2">BZ-TG-HK211</strain>
    </source>
</reference>
<dbReference type="EMBL" id="JAWJAY010000007">
    <property type="protein sequence ID" value="MDV2887118.1"/>
    <property type="molecule type" value="Genomic_DNA"/>
</dbReference>
<dbReference type="InterPro" id="IPR036890">
    <property type="entry name" value="HATPase_C_sf"/>
</dbReference>
<evidence type="ECO:0000313" key="2">
    <source>
        <dbReference type="EMBL" id="MDV2887118.1"/>
    </source>
</evidence>
<protein>
    <submittedName>
        <fullName evidence="2">Anti-sigma regulatory factor</fullName>
    </submittedName>
</protein>
<evidence type="ECO:0000259" key="1">
    <source>
        <dbReference type="SMART" id="SM00387"/>
    </source>
</evidence>
<dbReference type="Proteomes" id="UP001285636">
    <property type="component" value="Unassembled WGS sequence"/>
</dbReference>
<dbReference type="RefSeq" id="WP_012957259.1">
    <property type="nucleotide sequence ID" value="NZ_CP117835.1"/>
</dbReference>
<organism evidence="2 3">
    <name type="scientific">Alkalihalophilus pseudofirmus</name>
    <name type="common">Bacillus pseudofirmus</name>
    <dbReference type="NCBI Taxonomy" id="79885"/>
    <lineage>
        <taxon>Bacteria</taxon>
        <taxon>Bacillati</taxon>
        <taxon>Bacillota</taxon>
        <taxon>Bacilli</taxon>
        <taxon>Bacillales</taxon>
        <taxon>Bacillaceae</taxon>
        <taxon>Alkalihalophilus</taxon>
    </lineage>
</organism>
<sequence>METQSCVEVKNEWGIVAARQAGRTLSKEIGFGSVDQARITTAISELARNIYLYAQRGEICLELIEAPSKTGMVKGIQVIAKDQGPGISDIRQVMVDGFTTSSGMGAGLPGVKRLMDEFSIDSEVGEGTVITTTKWLR</sequence>
<dbReference type="Gene3D" id="3.30.565.10">
    <property type="entry name" value="Histidine kinase-like ATPase, C-terminal domain"/>
    <property type="match status" value="1"/>
</dbReference>
<accession>A0AAJ2NRH3</accession>
<gene>
    <name evidence="2" type="ORF">RYX45_18180</name>
</gene>
<dbReference type="InterPro" id="IPR003594">
    <property type="entry name" value="HATPase_dom"/>
</dbReference>
<dbReference type="SUPFAM" id="SSF55874">
    <property type="entry name" value="ATPase domain of HSP90 chaperone/DNA topoisomerase II/histidine kinase"/>
    <property type="match status" value="1"/>
</dbReference>
<feature type="domain" description="Histidine kinase/HSP90-like ATPase" evidence="1">
    <location>
        <begin position="34"/>
        <end position="137"/>
    </location>
</feature>
<evidence type="ECO:0000313" key="3">
    <source>
        <dbReference type="Proteomes" id="UP001285636"/>
    </source>
</evidence>
<comment type="caution">
    <text evidence="2">The sequence shown here is derived from an EMBL/GenBank/DDBJ whole genome shotgun (WGS) entry which is preliminary data.</text>
</comment>
<proteinExistence type="predicted"/>